<dbReference type="SUPFAM" id="SSF48317">
    <property type="entry name" value="Acid phosphatase/Vanadium-dependent haloperoxidase"/>
    <property type="match status" value="1"/>
</dbReference>
<protein>
    <recommendedName>
        <fullName evidence="2">Phosphatidic acid phosphatase type 2/haloperoxidase domain-containing protein</fullName>
    </recommendedName>
</protein>
<dbReference type="EMBL" id="KB454518">
    <property type="protein sequence ID" value="EME28541.1"/>
    <property type="molecule type" value="Genomic_DNA"/>
</dbReference>
<evidence type="ECO:0000313" key="4">
    <source>
        <dbReference type="Proteomes" id="UP000030680"/>
    </source>
</evidence>
<dbReference type="KEGG" id="gsl:Gasu_39200"/>
<dbReference type="Pfam" id="PF01569">
    <property type="entry name" value="PAP2"/>
    <property type="match status" value="1"/>
</dbReference>
<dbReference type="Gramene" id="EME28541">
    <property type="protein sequence ID" value="EME28541"/>
    <property type="gene ID" value="Gasu_39200"/>
</dbReference>
<dbReference type="Gene3D" id="1.20.144.10">
    <property type="entry name" value="Phosphatidic acid phosphatase type 2/haloperoxidase"/>
    <property type="match status" value="1"/>
</dbReference>
<evidence type="ECO:0000313" key="3">
    <source>
        <dbReference type="EMBL" id="EME28541.1"/>
    </source>
</evidence>
<keyword evidence="1" id="KW-1133">Transmembrane helix</keyword>
<keyword evidence="4" id="KW-1185">Reference proteome</keyword>
<dbReference type="Proteomes" id="UP000030680">
    <property type="component" value="Unassembled WGS sequence"/>
</dbReference>
<feature type="transmembrane region" description="Helical" evidence="1">
    <location>
        <begin position="28"/>
        <end position="46"/>
    </location>
</feature>
<accession>M2VZ03</accession>
<gene>
    <name evidence="3" type="ORF">Gasu_39200</name>
</gene>
<dbReference type="OrthoDB" id="9929at2763"/>
<evidence type="ECO:0000259" key="2">
    <source>
        <dbReference type="Pfam" id="PF01569"/>
    </source>
</evidence>
<dbReference type="InterPro" id="IPR000326">
    <property type="entry name" value="PAP2/HPO"/>
</dbReference>
<evidence type="ECO:0000256" key="1">
    <source>
        <dbReference type="SAM" id="Phobius"/>
    </source>
</evidence>
<feature type="domain" description="Phosphatidic acid phosphatase type 2/haloperoxidase" evidence="2">
    <location>
        <begin position="4"/>
        <end position="80"/>
    </location>
</feature>
<reference evidence="4" key="1">
    <citation type="journal article" date="2013" name="Science">
        <title>Gene transfer from bacteria and archaea facilitated evolution of an extremophilic eukaryote.</title>
        <authorList>
            <person name="Schonknecht G."/>
            <person name="Chen W.H."/>
            <person name="Ternes C.M."/>
            <person name="Barbier G.G."/>
            <person name="Shrestha R.P."/>
            <person name="Stanke M."/>
            <person name="Brautigam A."/>
            <person name="Baker B.J."/>
            <person name="Banfield J.F."/>
            <person name="Garavito R.M."/>
            <person name="Carr K."/>
            <person name="Wilkerson C."/>
            <person name="Rensing S.A."/>
            <person name="Gagneul D."/>
            <person name="Dickenson N.E."/>
            <person name="Oesterhelt C."/>
            <person name="Lercher M.J."/>
            <person name="Weber A.P."/>
        </authorList>
    </citation>
    <scope>NUCLEOTIDE SEQUENCE [LARGE SCALE GENOMIC DNA]</scope>
    <source>
        <strain evidence="4">074W</strain>
    </source>
</reference>
<dbReference type="RefSeq" id="XP_005705061.1">
    <property type="nucleotide sequence ID" value="XM_005705004.1"/>
</dbReference>
<name>M2VZ03_GALSU</name>
<keyword evidence="1" id="KW-0812">Transmembrane</keyword>
<dbReference type="InterPro" id="IPR036938">
    <property type="entry name" value="PAP2/HPO_sf"/>
</dbReference>
<organism evidence="3 4">
    <name type="scientific">Galdieria sulphuraria</name>
    <name type="common">Red alga</name>
    <dbReference type="NCBI Taxonomy" id="130081"/>
    <lineage>
        <taxon>Eukaryota</taxon>
        <taxon>Rhodophyta</taxon>
        <taxon>Bangiophyceae</taxon>
        <taxon>Galdieriales</taxon>
        <taxon>Galdieriaceae</taxon>
        <taxon>Galdieria</taxon>
    </lineage>
</organism>
<dbReference type="AlphaFoldDB" id="M2VZ03"/>
<sequence>MRAFTICSYLSFRIPLLKSWLPFLRSELVSILFVCCLFFWACLVAISRIGRGRHFALDCYAASVCGRVTSLVLLTCTVDRFLSTSFFIFISKLRIISYFL</sequence>
<keyword evidence="1" id="KW-0472">Membrane</keyword>
<proteinExistence type="predicted"/>
<dbReference type="GeneID" id="17087409"/>